<evidence type="ECO:0000256" key="8">
    <source>
        <dbReference type="SAM" id="MobiDB-lite"/>
    </source>
</evidence>
<dbReference type="Gene3D" id="1.10.1280.10">
    <property type="entry name" value="Di-copper center containing domain from catechol oxidase"/>
    <property type="match status" value="1"/>
</dbReference>
<reference evidence="11 12" key="1">
    <citation type="journal article" date="2019" name="Fungal Biol. Biotechnol.">
        <title>Draft genome sequence of fastidious pathogen Ceratobasidium theobromae, which causes vascular-streak dieback in Theobroma cacao.</title>
        <authorList>
            <person name="Ali S.S."/>
            <person name="Asman A."/>
            <person name="Shao J."/>
            <person name="Firmansyah A.P."/>
            <person name="Susilo A.W."/>
            <person name="Rosmana A."/>
            <person name="McMahon P."/>
            <person name="Junaid M."/>
            <person name="Guest D."/>
            <person name="Kheng T.Y."/>
            <person name="Meinhardt L.W."/>
            <person name="Bailey B.A."/>
        </authorList>
    </citation>
    <scope>NUCLEOTIDE SEQUENCE [LARGE SCALE GENOMIC DNA]</scope>
    <source>
        <strain evidence="11 12">CT2</strain>
    </source>
</reference>
<feature type="signal peptide" evidence="9">
    <location>
        <begin position="1"/>
        <end position="15"/>
    </location>
</feature>
<evidence type="ECO:0000256" key="5">
    <source>
        <dbReference type="ARBA" id="ARBA00023239"/>
    </source>
</evidence>
<sequence>MRILSLLFFSLVVSAVPTPEEASTESVEATSSSISRCRSPEVRREWRTFSTAEKAAYIAAVNCLAKRPHSSALKPTYPRSNIPNVTTDSSYYDDMVYVHMDLTDQIHYTGYFLPWHRWFVNAHVQQLKSQCGYKGVMPYWDWTKDAASFSTSPIFDTSSTGLGGWGDPLQDYQVTTGGFSSMTVAYPVKHKIRRQFTLYPYLEWYWVPRPTEAANVTITKSFVEEAINGYVGDFVGFQNATEKAQSFHANMHMIMGGDLAGTCPTTAGTSCIMGSTWTPNDPLFFLHHAFFDRIWYLWQLKNPANAKAFKGGSVSTYTDPAYPNGYPPWLNTSSAIPTDGLLPAKTVAIVTFQWAANIIVISTRGVVNYSDKLWEMEVNSPHSTSPVTAITRSTQIRQPHNFPFAYPRVNSHSEQNQDKPPEESRFKSQGLFSPAATPRHPSPFRDSALIPRSSSHTSTSAPLPLSSDPFSLPYYNPLEEMSEAVLAPLISGNAKWAADIRAKYPTFFADAAKGQSPKVLWIGCADSRVPESTVLGCKPGEVFVHRNIANQFHPEDDSALAVLTYAVENLGVEHVVIAGHTQCGGAAACHAAAQNSTTATPATPLARWLGPLTQLAASLASAKTDSHDTSAELSTLVEANVRKQVENVVDTDVVQRAWASGKQVYVHGWVYVIETGTIKDLKVTVNPPTY</sequence>
<dbReference type="EC" id="4.2.1.1" evidence="2"/>
<comment type="cofactor">
    <cofactor evidence="7">
        <name>Zn(2+)</name>
        <dbReference type="ChEBI" id="CHEBI:29105"/>
    </cofactor>
    <text evidence="7">Binds 1 zinc ion per subunit.</text>
</comment>
<dbReference type="Proteomes" id="UP000383932">
    <property type="component" value="Unassembled WGS sequence"/>
</dbReference>
<dbReference type="GO" id="GO:0034599">
    <property type="term" value="P:cellular response to oxidative stress"/>
    <property type="evidence" value="ECO:0007669"/>
    <property type="project" value="TreeGrafter"/>
</dbReference>
<comment type="similarity">
    <text evidence="1">Belongs to the beta-class carbonic anhydrase family.</text>
</comment>
<dbReference type="InterPro" id="IPR008922">
    <property type="entry name" value="Di-copper_centre_dom_sf"/>
</dbReference>
<evidence type="ECO:0000313" key="12">
    <source>
        <dbReference type="Proteomes" id="UP000383932"/>
    </source>
</evidence>
<dbReference type="GO" id="GO:0071244">
    <property type="term" value="P:cellular response to carbon dioxide"/>
    <property type="evidence" value="ECO:0007669"/>
    <property type="project" value="TreeGrafter"/>
</dbReference>
<dbReference type="SUPFAM" id="SSF53056">
    <property type="entry name" value="beta-carbonic anhydrase, cab"/>
    <property type="match status" value="1"/>
</dbReference>
<dbReference type="PANTHER" id="PTHR11002:SF76">
    <property type="entry name" value="CARBONIC ANHYDRASE"/>
    <property type="match status" value="1"/>
</dbReference>
<keyword evidence="3 7" id="KW-0479">Metal-binding</keyword>
<keyword evidence="12" id="KW-1185">Reference proteome</keyword>
<dbReference type="InterPro" id="IPR002227">
    <property type="entry name" value="Tyrosinase_Cu-bd"/>
</dbReference>
<evidence type="ECO:0000256" key="4">
    <source>
        <dbReference type="ARBA" id="ARBA00022833"/>
    </source>
</evidence>
<gene>
    <name evidence="11" type="ORF">CTheo_2805</name>
</gene>
<dbReference type="OrthoDB" id="10248475at2759"/>
<dbReference type="InterPro" id="IPR036874">
    <property type="entry name" value="Carbonic_anhydrase_sf"/>
</dbReference>
<evidence type="ECO:0000256" key="6">
    <source>
        <dbReference type="ARBA" id="ARBA00048348"/>
    </source>
</evidence>
<dbReference type="CDD" id="cd00883">
    <property type="entry name" value="beta_CA_cladeA"/>
    <property type="match status" value="1"/>
</dbReference>
<dbReference type="Gene3D" id="3.40.1050.10">
    <property type="entry name" value="Carbonic anhydrase"/>
    <property type="match status" value="1"/>
</dbReference>
<evidence type="ECO:0000313" key="11">
    <source>
        <dbReference type="EMBL" id="KAB5593725.1"/>
    </source>
</evidence>
<dbReference type="AlphaFoldDB" id="A0A5N5QPM2"/>
<feature type="binding site" evidence="7">
    <location>
        <position position="524"/>
    </location>
    <ligand>
        <name>Zn(2+)</name>
        <dbReference type="ChEBI" id="CHEBI:29105"/>
    </ligand>
</feature>
<dbReference type="InterPro" id="IPR001765">
    <property type="entry name" value="Carbonic_anhydrase"/>
</dbReference>
<evidence type="ECO:0000259" key="10">
    <source>
        <dbReference type="PROSITE" id="PS00498"/>
    </source>
</evidence>
<keyword evidence="4 7" id="KW-0862">Zinc</keyword>
<dbReference type="SMART" id="SM00947">
    <property type="entry name" value="Pro_CA"/>
    <property type="match status" value="1"/>
</dbReference>
<dbReference type="SUPFAM" id="SSF48056">
    <property type="entry name" value="Di-copper centre-containing domain"/>
    <property type="match status" value="1"/>
</dbReference>
<evidence type="ECO:0000256" key="9">
    <source>
        <dbReference type="SAM" id="SignalP"/>
    </source>
</evidence>
<dbReference type="GO" id="GO:0016491">
    <property type="term" value="F:oxidoreductase activity"/>
    <property type="evidence" value="ECO:0007669"/>
    <property type="project" value="InterPro"/>
</dbReference>
<comment type="caution">
    <text evidence="11">The sequence shown here is derived from an EMBL/GenBank/DDBJ whole genome shotgun (WGS) entry which is preliminary data.</text>
</comment>
<feature type="binding site" evidence="7">
    <location>
        <position position="583"/>
    </location>
    <ligand>
        <name>Zn(2+)</name>
        <dbReference type="ChEBI" id="CHEBI:29105"/>
    </ligand>
</feature>
<dbReference type="Pfam" id="PF00264">
    <property type="entry name" value="Tyrosinase"/>
    <property type="match status" value="1"/>
</dbReference>
<dbReference type="EMBL" id="SSOP01000031">
    <property type="protein sequence ID" value="KAB5593725.1"/>
    <property type="molecule type" value="Genomic_DNA"/>
</dbReference>
<feature type="compositionally biased region" description="Basic and acidic residues" evidence="8">
    <location>
        <begin position="415"/>
        <end position="426"/>
    </location>
</feature>
<evidence type="ECO:0000256" key="2">
    <source>
        <dbReference type="ARBA" id="ARBA00012925"/>
    </source>
</evidence>
<accession>A0A5N5QPM2</accession>
<feature type="binding site" evidence="7">
    <location>
        <position position="580"/>
    </location>
    <ligand>
        <name>Zn(2+)</name>
        <dbReference type="ChEBI" id="CHEBI:29105"/>
    </ligand>
</feature>
<dbReference type="GO" id="GO:0008270">
    <property type="term" value="F:zinc ion binding"/>
    <property type="evidence" value="ECO:0007669"/>
    <property type="project" value="InterPro"/>
</dbReference>
<feature type="binding site" evidence="7">
    <location>
        <position position="526"/>
    </location>
    <ligand>
        <name>Zn(2+)</name>
        <dbReference type="ChEBI" id="CHEBI:29105"/>
    </ligand>
</feature>
<keyword evidence="9" id="KW-0732">Signal</keyword>
<keyword evidence="5" id="KW-0456">Lyase</keyword>
<feature type="chain" id="PRO_5024377778" description="carbonic anhydrase" evidence="9">
    <location>
        <begin position="16"/>
        <end position="690"/>
    </location>
</feature>
<dbReference type="GO" id="GO:0004089">
    <property type="term" value="F:carbonate dehydratase activity"/>
    <property type="evidence" value="ECO:0007669"/>
    <property type="project" value="UniProtKB-EC"/>
</dbReference>
<evidence type="ECO:0000256" key="1">
    <source>
        <dbReference type="ARBA" id="ARBA00006217"/>
    </source>
</evidence>
<feature type="domain" description="Tyrosinase copper-binding" evidence="10">
    <location>
        <begin position="281"/>
        <end position="292"/>
    </location>
</feature>
<protein>
    <recommendedName>
        <fullName evidence="2">carbonic anhydrase</fullName>
        <ecNumber evidence="2">4.2.1.1</ecNumber>
    </recommendedName>
</protein>
<comment type="catalytic activity">
    <reaction evidence="6">
        <text>hydrogencarbonate + H(+) = CO2 + H2O</text>
        <dbReference type="Rhea" id="RHEA:10748"/>
        <dbReference type="ChEBI" id="CHEBI:15377"/>
        <dbReference type="ChEBI" id="CHEBI:15378"/>
        <dbReference type="ChEBI" id="CHEBI:16526"/>
        <dbReference type="ChEBI" id="CHEBI:17544"/>
        <dbReference type="EC" id="4.2.1.1"/>
    </reaction>
</comment>
<organism evidence="11 12">
    <name type="scientific">Ceratobasidium theobromae</name>
    <dbReference type="NCBI Taxonomy" id="1582974"/>
    <lineage>
        <taxon>Eukaryota</taxon>
        <taxon>Fungi</taxon>
        <taxon>Dikarya</taxon>
        <taxon>Basidiomycota</taxon>
        <taxon>Agaricomycotina</taxon>
        <taxon>Agaricomycetes</taxon>
        <taxon>Cantharellales</taxon>
        <taxon>Ceratobasidiaceae</taxon>
        <taxon>Ceratobasidium</taxon>
    </lineage>
</organism>
<dbReference type="PROSITE" id="PS00498">
    <property type="entry name" value="TYROSINASE_2"/>
    <property type="match status" value="1"/>
</dbReference>
<dbReference type="PANTHER" id="PTHR11002">
    <property type="entry name" value="CARBONIC ANHYDRASE"/>
    <property type="match status" value="1"/>
</dbReference>
<dbReference type="PRINTS" id="PR00092">
    <property type="entry name" value="TYROSINASE"/>
</dbReference>
<name>A0A5N5QPM2_9AGAM</name>
<evidence type="ECO:0000256" key="7">
    <source>
        <dbReference type="PIRSR" id="PIRSR601765-1"/>
    </source>
</evidence>
<proteinExistence type="inferred from homology"/>
<dbReference type="Pfam" id="PF00484">
    <property type="entry name" value="Pro_CA"/>
    <property type="match status" value="1"/>
</dbReference>
<evidence type="ECO:0000256" key="3">
    <source>
        <dbReference type="ARBA" id="ARBA00022723"/>
    </source>
</evidence>
<feature type="region of interest" description="Disordered" evidence="8">
    <location>
        <begin position="402"/>
        <end position="463"/>
    </location>
</feature>